<keyword evidence="1" id="KW-0812">Transmembrane</keyword>
<feature type="transmembrane region" description="Helical" evidence="1">
    <location>
        <begin position="282"/>
        <end position="299"/>
    </location>
</feature>
<evidence type="ECO:0000313" key="2">
    <source>
        <dbReference type="EMBL" id="TQL16648.1"/>
    </source>
</evidence>
<organism evidence="2 3">
    <name type="scientific">Zymomonas mobilis</name>
    <dbReference type="NCBI Taxonomy" id="542"/>
    <lineage>
        <taxon>Bacteria</taxon>
        <taxon>Pseudomonadati</taxon>
        <taxon>Pseudomonadota</taxon>
        <taxon>Alphaproteobacteria</taxon>
        <taxon>Sphingomonadales</taxon>
        <taxon>Zymomonadaceae</taxon>
        <taxon>Zymomonas</taxon>
    </lineage>
</organism>
<comment type="caution">
    <text evidence="2">The sequence shown here is derived from an EMBL/GenBank/DDBJ whole genome shotgun (WGS) entry which is preliminary data.</text>
</comment>
<dbReference type="RefSeq" id="WP_141919050.1">
    <property type="nucleotide sequence ID" value="NZ_VFOF01000001.1"/>
</dbReference>
<keyword evidence="1" id="KW-1133">Transmembrane helix</keyword>
<sequence>MSSSLEAIKKYLHRNTFALFVSVFLLNIFYTILVSLLAPTHSSFATATCQWDCFWYKEIVSYNYSALPRLYDQNRLAQADWAFFPLYPWATKVFANFSHLSFEWSGLIINLFLWPAVITLSYKDILQRIGSISPFLFSLFFLIYPFNIWYHSQYSESTYGFFLILLIIGSYNNNLLLSSISSFLLSFSRPTGFIVTCIMSLSKFFDNVKNNLLSKKDIFSNENILCPLTIVAGGAGLSLFILYLYHLTGDGLAFAHAEKAWGKTGIFSSFNISYYIHHKNKIIFLFYFFMSLFLLWKMRARKWRLNMLVTAGTLILVCCSGLTSVERYIFSNPLVIEFLAFQAMQLERKKLTLVLILCAIFNFLGMGLWLHHTHLLI</sequence>
<evidence type="ECO:0000313" key="3">
    <source>
        <dbReference type="Proteomes" id="UP000316887"/>
    </source>
</evidence>
<feature type="transmembrane region" description="Helical" evidence="1">
    <location>
        <begin position="224"/>
        <end position="245"/>
    </location>
</feature>
<dbReference type="AlphaFoldDB" id="A0A542VZ90"/>
<feature type="transmembrane region" description="Helical" evidence="1">
    <location>
        <begin position="134"/>
        <end position="152"/>
    </location>
</feature>
<feature type="transmembrane region" description="Helical" evidence="1">
    <location>
        <begin position="305"/>
        <end position="330"/>
    </location>
</feature>
<dbReference type="Proteomes" id="UP000316887">
    <property type="component" value="Unassembled WGS sequence"/>
</dbReference>
<dbReference type="OrthoDB" id="573863at2"/>
<proteinExistence type="predicted"/>
<feature type="transmembrane region" description="Helical" evidence="1">
    <location>
        <begin position="351"/>
        <end position="370"/>
    </location>
</feature>
<protein>
    <recommendedName>
        <fullName evidence="4">Integral membrane protein</fullName>
    </recommendedName>
</protein>
<keyword evidence="1" id="KW-0472">Membrane</keyword>
<reference evidence="2 3" key="1">
    <citation type="submission" date="2019-06" db="EMBL/GenBank/DDBJ databases">
        <title>Genome sequencing of Zymomonas mobilis strains for genetic engineering and biofuel applications.</title>
        <authorList>
            <person name="Teravest M."/>
        </authorList>
    </citation>
    <scope>NUCLEOTIDE SEQUENCE [LARGE SCALE GENOMIC DNA]</scope>
    <source>
        <strain evidence="2 3">AN0101</strain>
    </source>
</reference>
<accession>A0A542VZ90</accession>
<name>A0A542VZ90_ZYMMB</name>
<feature type="transmembrane region" description="Helical" evidence="1">
    <location>
        <begin position="158"/>
        <end position="176"/>
    </location>
</feature>
<feature type="transmembrane region" description="Helical" evidence="1">
    <location>
        <begin position="17"/>
        <end position="38"/>
    </location>
</feature>
<gene>
    <name evidence="2" type="ORF">FBY58_0184</name>
</gene>
<feature type="transmembrane region" description="Helical" evidence="1">
    <location>
        <begin position="104"/>
        <end position="122"/>
    </location>
</feature>
<dbReference type="EMBL" id="VFOF01000001">
    <property type="protein sequence ID" value="TQL16648.1"/>
    <property type="molecule type" value="Genomic_DNA"/>
</dbReference>
<evidence type="ECO:0008006" key="4">
    <source>
        <dbReference type="Google" id="ProtNLM"/>
    </source>
</evidence>
<evidence type="ECO:0000256" key="1">
    <source>
        <dbReference type="SAM" id="Phobius"/>
    </source>
</evidence>